<sequence length="248" mass="27059">MAKIYICLPMETTDAVDVVYLSALLIANCLAFFLICACYARIYFSLDKDTRRGAKATRGAVGSSGNMSRGRGSSSRASGEMTVAKRMALLVFTDFACWAPIAFFGLTAVAGMPLIDVTRSKILLVFFYPLNSCANPYLYAILTKQYRRDLFILLSRYKLSGDPLAIGSGSGRRRGGSRSVAASFEEQRPSLGTIRNELPPPAVLESAVITQAPVTRVISLPLHENGVGQRQNVEEGFAIKIHSQEVYL</sequence>
<feature type="region of interest" description="Disordered" evidence="8">
    <location>
        <begin position="57"/>
        <end position="78"/>
    </location>
</feature>
<protein>
    <recommendedName>
        <fullName evidence="10">G-protein coupled receptors family 1 profile domain-containing protein</fullName>
    </recommendedName>
</protein>
<evidence type="ECO:0000256" key="9">
    <source>
        <dbReference type="SAM" id="Phobius"/>
    </source>
</evidence>
<accession>A0A8K0KWA2</accession>
<feature type="transmembrane region" description="Helical" evidence="9">
    <location>
        <begin position="88"/>
        <end position="110"/>
    </location>
</feature>
<gene>
    <name evidence="11" type="ORF">J437_LFUL015084</name>
</gene>
<evidence type="ECO:0000256" key="4">
    <source>
        <dbReference type="ARBA" id="ARBA00022692"/>
    </source>
</evidence>
<comment type="caution">
    <text evidence="11">The sequence shown here is derived from an EMBL/GenBank/DDBJ whole genome shotgun (WGS) entry which is preliminary data.</text>
</comment>
<evidence type="ECO:0000313" key="12">
    <source>
        <dbReference type="Proteomes" id="UP000792457"/>
    </source>
</evidence>
<comment type="similarity">
    <text evidence="2">Belongs to the G-protein coupled receptor 1 family.</text>
</comment>
<feature type="transmembrane region" description="Helical" evidence="9">
    <location>
        <begin position="122"/>
        <end position="142"/>
    </location>
</feature>
<evidence type="ECO:0000256" key="7">
    <source>
        <dbReference type="ARBA" id="ARBA00023136"/>
    </source>
</evidence>
<dbReference type="GO" id="GO:0009755">
    <property type="term" value="P:hormone-mediated signaling pathway"/>
    <property type="evidence" value="ECO:0007669"/>
    <property type="project" value="TreeGrafter"/>
</dbReference>
<proteinExistence type="inferred from homology"/>
<dbReference type="GO" id="GO:0005886">
    <property type="term" value="C:plasma membrane"/>
    <property type="evidence" value="ECO:0007669"/>
    <property type="project" value="TreeGrafter"/>
</dbReference>
<comment type="subcellular location">
    <subcellularLocation>
        <location evidence="1">Membrane</location>
    </subcellularLocation>
</comment>
<name>A0A8K0KWA2_LADFU</name>
<evidence type="ECO:0000259" key="10">
    <source>
        <dbReference type="PROSITE" id="PS50262"/>
    </source>
</evidence>
<dbReference type="InterPro" id="IPR002131">
    <property type="entry name" value="Gphrmn_rcpt_fam"/>
</dbReference>
<dbReference type="PRINTS" id="PR00373">
    <property type="entry name" value="GLYCHORMONER"/>
</dbReference>
<reference evidence="11" key="2">
    <citation type="submission" date="2017-10" db="EMBL/GenBank/DDBJ databases">
        <title>Ladona fulva Genome sequencing and assembly.</title>
        <authorList>
            <person name="Murali S."/>
            <person name="Richards S."/>
            <person name="Bandaranaike D."/>
            <person name="Bellair M."/>
            <person name="Blankenburg K."/>
            <person name="Chao H."/>
            <person name="Dinh H."/>
            <person name="Doddapaneni H."/>
            <person name="Dugan-Rocha S."/>
            <person name="Elkadiri S."/>
            <person name="Gnanaolivu R."/>
            <person name="Hernandez B."/>
            <person name="Skinner E."/>
            <person name="Javaid M."/>
            <person name="Lee S."/>
            <person name="Li M."/>
            <person name="Ming W."/>
            <person name="Munidasa M."/>
            <person name="Muniz J."/>
            <person name="Nguyen L."/>
            <person name="Hughes D."/>
            <person name="Osuji N."/>
            <person name="Pu L.-L."/>
            <person name="Puazo M."/>
            <person name="Qu C."/>
            <person name="Quiroz J."/>
            <person name="Raj R."/>
            <person name="Weissenberger G."/>
            <person name="Xin Y."/>
            <person name="Zou X."/>
            <person name="Han Y."/>
            <person name="Worley K."/>
            <person name="Muzny D."/>
            <person name="Gibbs R."/>
        </authorList>
    </citation>
    <scope>NUCLEOTIDE SEQUENCE</scope>
    <source>
        <strain evidence="11">Sampled in the wild</strain>
    </source>
</reference>
<dbReference type="Proteomes" id="UP000792457">
    <property type="component" value="Unassembled WGS sequence"/>
</dbReference>
<evidence type="ECO:0000256" key="5">
    <source>
        <dbReference type="ARBA" id="ARBA00022737"/>
    </source>
</evidence>
<dbReference type="GO" id="GO:0007189">
    <property type="term" value="P:adenylate cyclase-activating G protein-coupled receptor signaling pathway"/>
    <property type="evidence" value="ECO:0007669"/>
    <property type="project" value="TreeGrafter"/>
</dbReference>
<keyword evidence="12" id="KW-1185">Reference proteome</keyword>
<evidence type="ECO:0000256" key="6">
    <source>
        <dbReference type="ARBA" id="ARBA00022989"/>
    </source>
</evidence>
<evidence type="ECO:0000256" key="8">
    <source>
        <dbReference type="SAM" id="MobiDB-lite"/>
    </source>
</evidence>
<dbReference type="GO" id="GO:0016500">
    <property type="term" value="F:protein-hormone receptor activity"/>
    <property type="evidence" value="ECO:0007669"/>
    <property type="project" value="InterPro"/>
</dbReference>
<keyword evidence="5" id="KW-0677">Repeat</keyword>
<evidence type="ECO:0000256" key="2">
    <source>
        <dbReference type="ARBA" id="ARBA00010663"/>
    </source>
</evidence>
<evidence type="ECO:0000256" key="3">
    <source>
        <dbReference type="ARBA" id="ARBA00022614"/>
    </source>
</evidence>
<dbReference type="GO" id="GO:0008528">
    <property type="term" value="F:G protein-coupled peptide receptor activity"/>
    <property type="evidence" value="ECO:0007669"/>
    <property type="project" value="TreeGrafter"/>
</dbReference>
<dbReference type="PANTHER" id="PTHR24372:SF74">
    <property type="entry name" value="LP13728P"/>
    <property type="match status" value="1"/>
</dbReference>
<reference evidence="11" key="1">
    <citation type="submission" date="2013-04" db="EMBL/GenBank/DDBJ databases">
        <authorList>
            <person name="Qu J."/>
            <person name="Murali S.C."/>
            <person name="Bandaranaike D."/>
            <person name="Bellair M."/>
            <person name="Blankenburg K."/>
            <person name="Chao H."/>
            <person name="Dinh H."/>
            <person name="Doddapaneni H."/>
            <person name="Downs B."/>
            <person name="Dugan-Rocha S."/>
            <person name="Elkadiri S."/>
            <person name="Gnanaolivu R.D."/>
            <person name="Hernandez B."/>
            <person name="Javaid M."/>
            <person name="Jayaseelan J.C."/>
            <person name="Lee S."/>
            <person name="Li M."/>
            <person name="Ming W."/>
            <person name="Munidasa M."/>
            <person name="Muniz J."/>
            <person name="Nguyen L."/>
            <person name="Ongeri F."/>
            <person name="Osuji N."/>
            <person name="Pu L.-L."/>
            <person name="Puazo M."/>
            <person name="Qu C."/>
            <person name="Quiroz J."/>
            <person name="Raj R."/>
            <person name="Weissenberger G."/>
            <person name="Xin Y."/>
            <person name="Zou X."/>
            <person name="Han Y."/>
            <person name="Richards S."/>
            <person name="Worley K."/>
            <person name="Muzny D."/>
            <person name="Gibbs R."/>
        </authorList>
    </citation>
    <scope>NUCLEOTIDE SEQUENCE</scope>
    <source>
        <strain evidence="11">Sampled in the wild</strain>
    </source>
</reference>
<keyword evidence="4 9" id="KW-0812">Transmembrane</keyword>
<organism evidence="11 12">
    <name type="scientific">Ladona fulva</name>
    <name type="common">Scarce chaser dragonfly</name>
    <name type="synonym">Libellula fulva</name>
    <dbReference type="NCBI Taxonomy" id="123851"/>
    <lineage>
        <taxon>Eukaryota</taxon>
        <taxon>Metazoa</taxon>
        <taxon>Ecdysozoa</taxon>
        <taxon>Arthropoda</taxon>
        <taxon>Hexapoda</taxon>
        <taxon>Insecta</taxon>
        <taxon>Pterygota</taxon>
        <taxon>Palaeoptera</taxon>
        <taxon>Odonata</taxon>
        <taxon>Epiprocta</taxon>
        <taxon>Anisoptera</taxon>
        <taxon>Libelluloidea</taxon>
        <taxon>Libellulidae</taxon>
        <taxon>Ladona</taxon>
    </lineage>
</organism>
<dbReference type="PRINTS" id="PR00237">
    <property type="entry name" value="GPCRRHODOPSN"/>
</dbReference>
<feature type="domain" description="G-protein coupled receptors family 1 profile" evidence="10">
    <location>
        <begin position="1"/>
        <end position="139"/>
    </location>
</feature>
<dbReference type="PANTHER" id="PTHR24372">
    <property type="entry name" value="GLYCOPROTEIN HORMONE RECEPTOR"/>
    <property type="match status" value="1"/>
</dbReference>
<dbReference type="EMBL" id="KZ309589">
    <property type="protein sequence ID" value="KAG8239308.1"/>
    <property type="molecule type" value="Genomic_DNA"/>
</dbReference>
<keyword evidence="6 9" id="KW-1133">Transmembrane helix</keyword>
<dbReference type="PROSITE" id="PS50262">
    <property type="entry name" value="G_PROTEIN_RECEP_F1_2"/>
    <property type="match status" value="1"/>
</dbReference>
<dbReference type="Gene3D" id="1.20.1070.10">
    <property type="entry name" value="Rhodopsin 7-helix transmembrane proteins"/>
    <property type="match status" value="1"/>
</dbReference>
<evidence type="ECO:0000256" key="1">
    <source>
        <dbReference type="ARBA" id="ARBA00004370"/>
    </source>
</evidence>
<feature type="transmembrane region" description="Helical" evidence="9">
    <location>
        <begin position="18"/>
        <end position="42"/>
    </location>
</feature>
<dbReference type="InterPro" id="IPR000276">
    <property type="entry name" value="GPCR_Rhodpsn"/>
</dbReference>
<evidence type="ECO:0000313" key="11">
    <source>
        <dbReference type="EMBL" id="KAG8239308.1"/>
    </source>
</evidence>
<dbReference type="OrthoDB" id="5981530at2759"/>
<dbReference type="SUPFAM" id="SSF81321">
    <property type="entry name" value="Family A G protein-coupled receptor-like"/>
    <property type="match status" value="1"/>
</dbReference>
<feature type="compositionally biased region" description="Low complexity" evidence="8">
    <location>
        <begin position="63"/>
        <end position="78"/>
    </location>
</feature>
<dbReference type="Pfam" id="PF00001">
    <property type="entry name" value="7tm_1"/>
    <property type="match status" value="1"/>
</dbReference>
<dbReference type="InterPro" id="IPR017452">
    <property type="entry name" value="GPCR_Rhodpsn_7TM"/>
</dbReference>
<keyword evidence="3" id="KW-0433">Leucine-rich repeat</keyword>
<keyword evidence="7 9" id="KW-0472">Membrane</keyword>
<dbReference type="AlphaFoldDB" id="A0A8K0KWA2"/>